<dbReference type="GO" id="GO:0043828">
    <property type="term" value="F:tRNA 2-selenouridine synthase activity"/>
    <property type="evidence" value="ECO:0007669"/>
    <property type="project" value="InterPro"/>
</dbReference>
<dbReference type="PANTHER" id="PTHR30401:SF0">
    <property type="entry name" value="TRNA 2-SELENOURIDINE SYNTHASE"/>
    <property type="match status" value="1"/>
</dbReference>
<dbReference type="SUPFAM" id="SSF52540">
    <property type="entry name" value="P-loop containing nucleoside triphosphate hydrolases"/>
    <property type="match status" value="1"/>
</dbReference>
<dbReference type="InterPro" id="IPR036873">
    <property type="entry name" value="Rhodanese-like_dom_sf"/>
</dbReference>
<name>E0XXU5_9DELT</name>
<dbReference type="GO" id="GO:0002098">
    <property type="term" value="P:tRNA wobble uridine modification"/>
    <property type="evidence" value="ECO:0007669"/>
    <property type="project" value="InterPro"/>
</dbReference>
<dbReference type="AlphaFoldDB" id="E0XXU5"/>
<dbReference type="Pfam" id="PF26341">
    <property type="entry name" value="AAA_SelU"/>
    <property type="match status" value="1"/>
</dbReference>
<dbReference type="PANTHER" id="PTHR30401">
    <property type="entry name" value="TRNA 2-SELENOURIDINE SYNTHASE"/>
    <property type="match status" value="1"/>
</dbReference>
<evidence type="ECO:0000259" key="3">
    <source>
        <dbReference type="PROSITE" id="PS50206"/>
    </source>
</evidence>
<dbReference type="InterPro" id="IPR058840">
    <property type="entry name" value="AAA_SelU"/>
</dbReference>
<evidence type="ECO:0000256" key="2">
    <source>
        <dbReference type="SAM" id="MobiDB-lite"/>
    </source>
</evidence>
<protein>
    <submittedName>
        <fullName evidence="4">Predicted ATPase</fullName>
    </submittedName>
</protein>
<dbReference type="Pfam" id="PF00581">
    <property type="entry name" value="Rhodanese"/>
    <property type="match status" value="1"/>
</dbReference>
<dbReference type="InterPro" id="IPR027417">
    <property type="entry name" value="P-loop_NTPase"/>
</dbReference>
<organism evidence="4">
    <name type="scientific">uncultured delta proteobacterium HF0200_14D13</name>
    <dbReference type="NCBI Taxonomy" id="710830"/>
    <lineage>
        <taxon>Bacteria</taxon>
        <taxon>Deltaproteobacteria</taxon>
        <taxon>environmental samples</taxon>
    </lineage>
</organism>
<dbReference type="SMART" id="SM00450">
    <property type="entry name" value="RHOD"/>
    <property type="match status" value="1"/>
</dbReference>
<reference evidence="4" key="1">
    <citation type="journal article" date="2011" name="Environ. Microbiol.">
        <title>Time-series analyses of Monterey Bay coastal microbial picoplankton using a 'genome proxy' microarray.</title>
        <authorList>
            <person name="Rich V.I."/>
            <person name="Pham V.D."/>
            <person name="Eppley J."/>
            <person name="Shi Y."/>
            <person name="DeLong E.F."/>
        </authorList>
    </citation>
    <scope>NUCLEOTIDE SEQUENCE</scope>
</reference>
<sequence>MLQPQLNPQSEHRAEPATSNEFQSRIEEYLQGACDTVGIEEALAQGGLFVDVRTFEEHQDGAIPGAVNVPLFEHLEREAIGMLYKHSGPAAALEHGKALVAPRIDALLQHLSAFRNRSLVIYCARGGMRSASVARLLHHEGFQVCQLVGGYKHFRQHVLQFLENLSWPLIVLHGRTGVGKTMVLNRLTPSLDLEDLAQHRSSLFGGIHRQPRTQKTFEGLLFHDFLKIPLKSPCFIEGESRKVGPVYLPNALVEAMRQGRLVLLTASLETRVRRIVDEYRVVDEASRREVDQIICSLKPALGGKRVDYLRERLKQGDTSEVVRVLLHEHYDPRYEHAMRGYQYVMEVSTEDVEMAAKQLLEYRRDLMQDIDNTE</sequence>
<proteinExistence type="predicted"/>
<evidence type="ECO:0000313" key="4">
    <source>
        <dbReference type="EMBL" id="ADI19236.1"/>
    </source>
</evidence>
<dbReference type="EMBL" id="GU474914">
    <property type="protein sequence ID" value="ADI19236.1"/>
    <property type="molecule type" value="Genomic_DNA"/>
</dbReference>
<dbReference type="InterPro" id="IPR017582">
    <property type="entry name" value="SelU"/>
</dbReference>
<feature type="region of interest" description="Disordered" evidence="2">
    <location>
        <begin position="1"/>
        <end position="21"/>
    </location>
</feature>
<feature type="domain" description="Rhodanese" evidence="3">
    <location>
        <begin position="43"/>
        <end position="163"/>
    </location>
</feature>
<keyword evidence="1" id="KW-0711">Selenium</keyword>
<dbReference type="NCBIfam" id="TIGR03167">
    <property type="entry name" value="tRNA_sel_U_synt"/>
    <property type="match status" value="1"/>
</dbReference>
<dbReference type="SUPFAM" id="SSF52821">
    <property type="entry name" value="Rhodanese/Cell cycle control phosphatase"/>
    <property type="match status" value="1"/>
</dbReference>
<dbReference type="Gene3D" id="3.40.250.10">
    <property type="entry name" value="Rhodanese-like domain"/>
    <property type="match status" value="1"/>
</dbReference>
<dbReference type="NCBIfam" id="NF008750">
    <property type="entry name" value="PRK11784.1-2"/>
    <property type="match status" value="1"/>
</dbReference>
<evidence type="ECO:0000256" key="1">
    <source>
        <dbReference type="ARBA" id="ARBA00023266"/>
    </source>
</evidence>
<dbReference type="InterPro" id="IPR001763">
    <property type="entry name" value="Rhodanese-like_dom"/>
</dbReference>
<accession>E0XXU5</accession>
<dbReference type="PROSITE" id="PS50206">
    <property type="entry name" value="RHODANESE_3"/>
    <property type="match status" value="1"/>
</dbReference>